<dbReference type="AlphaFoldDB" id="A0AAN0JZQ4"/>
<keyword evidence="5" id="KW-1133">Transmembrane helix</keyword>
<sequence length="398" mass="43493">MLQICDGVKWTAVCDYRWRQEYSVALCNNLGHTNPTPLTILNNGSWSTISYVAKYISSYSTPTCYNNNNTIVNCLTNSSSYVTSYNAHYYCNTVRDTLYIQCDFDMGTCTSGSIRLYNNRTSGSNSLSGMLQICDSNGRWTAVCGYGWRCSTSKVACKQLGYTGNNVQYNIGAGPWTDCNEGEIRLVNGTIDREGRLEICTNGVWGDFCANSFRKSAAHVACKQAGYGDVKGAIIYTNGEFGVGDGPVIYGNVECFGHENYIADCSKVVAPNLNCYSNAGVGLLCRDNCSEGSIRLTGGKHSYEGYVEVCVDGVWTLVSANGWDDADARVVCKQLKAYGTSAGETVDNSPYTRSNKATRFSNVYCIGNEDMLEDCRHHTIELDDGKSYNGPVAAVDCK</sequence>
<feature type="disulfide bond" evidence="9">
    <location>
        <begin position="255"/>
        <end position="265"/>
    </location>
</feature>
<keyword evidence="7 9" id="KW-1015">Disulfide bond</keyword>
<reference evidence="11" key="2">
    <citation type="submission" date="2024-06" db="UniProtKB">
        <authorList>
            <consortium name="EnsemblMetazoa"/>
        </authorList>
    </citation>
    <scope>IDENTIFICATION</scope>
</reference>
<keyword evidence="4" id="KW-0677">Repeat</keyword>
<evidence type="ECO:0000256" key="3">
    <source>
        <dbReference type="ARBA" id="ARBA00022729"/>
    </source>
</evidence>
<dbReference type="GO" id="GO:0016020">
    <property type="term" value="C:membrane"/>
    <property type="evidence" value="ECO:0007669"/>
    <property type="project" value="UniProtKB-SubCell"/>
</dbReference>
<dbReference type="Gene3D" id="3.10.250.10">
    <property type="entry name" value="SRCR-like domain"/>
    <property type="match status" value="3"/>
</dbReference>
<name>A0AAN0JZQ4_AMPQE</name>
<keyword evidence="12" id="KW-1185">Reference proteome</keyword>
<organism evidence="11 12">
    <name type="scientific">Amphimedon queenslandica</name>
    <name type="common">Sponge</name>
    <dbReference type="NCBI Taxonomy" id="400682"/>
    <lineage>
        <taxon>Eukaryota</taxon>
        <taxon>Metazoa</taxon>
        <taxon>Porifera</taxon>
        <taxon>Demospongiae</taxon>
        <taxon>Heteroscleromorpha</taxon>
        <taxon>Haplosclerida</taxon>
        <taxon>Niphatidae</taxon>
        <taxon>Amphimedon</taxon>
    </lineage>
</organism>
<protein>
    <recommendedName>
        <fullName evidence="10">SRCR domain-containing protein</fullName>
    </recommendedName>
</protein>
<dbReference type="EnsemblMetazoa" id="XM_020006845.1">
    <property type="protein sequence ID" value="XP_019862404.1"/>
    <property type="gene ID" value="LOC105315640"/>
</dbReference>
<evidence type="ECO:0000256" key="7">
    <source>
        <dbReference type="ARBA" id="ARBA00023157"/>
    </source>
</evidence>
<dbReference type="SMART" id="SM00202">
    <property type="entry name" value="SR"/>
    <property type="match status" value="2"/>
</dbReference>
<keyword evidence="8" id="KW-0325">Glycoprotein</keyword>
<feature type="disulfide bond" evidence="9">
    <location>
        <begin position="64"/>
        <end position="74"/>
    </location>
</feature>
<feature type="domain" description="SRCR" evidence="10">
    <location>
        <begin position="184"/>
        <end position="286"/>
    </location>
</feature>
<dbReference type="Pfam" id="PF00530">
    <property type="entry name" value="SRCR"/>
    <property type="match status" value="3"/>
</dbReference>
<evidence type="ECO:0000256" key="2">
    <source>
        <dbReference type="ARBA" id="ARBA00022692"/>
    </source>
</evidence>
<dbReference type="SUPFAM" id="SSF56487">
    <property type="entry name" value="SRCR-like"/>
    <property type="match status" value="3"/>
</dbReference>
<evidence type="ECO:0000256" key="1">
    <source>
        <dbReference type="ARBA" id="ARBA00004167"/>
    </source>
</evidence>
<reference evidence="12" key="1">
    <citation type="journal article" date="2010" name="Nature">
        <title>The Amphimedon queenslandica genome and the evolution of animal complexity.</title>
        <authorList>
            <person name="Srivastava M."/>
            <person name="Simakov O."/>
            <person name="Chapman J."/>
            <person name="Fahey B."/>
            <person name="Gauthier M.E."/>
            <person name="Mitros T."/>
            <person name="Richards G.S."/>
            <person name="Conaco C."/>
            <person name="Dacre M."/>
            <person name="Hellsten U."/>
            <person name="Larroux C."/>
            <person name="Putnam N.H."/>
            <person name="Stanke M."/>
            <person name="Adamska M."/>
            <person name="Darling A."/>
            <person name="Degnan S.M."/>
            <person name="Oakley T.H."/>
            <person name="Plachetzki D.C."/>
            <person name="Zhai Y."/>
            <person name="Adamski M."/>
            <person name="Calcino A."/>
            <person name="Cummins S.F."/>
            <person name="Goodstein D.M."/>
            <person name="Harris C."/>
            <person name="Jackson D.J."/>
            <person name="Leys S.P."/>
            <person name="Shu S."/>
            <person name="Woodcroft B.J."/>
            <person name="Vervoort M."/>
            <person name="Kosik K.S."/>
            <person name="Manning G."/>
            <person name="Degnan B.M."/>
            <person name="Rokhsar D.S."/>
        </authorList>
    </citation>
    <scope>NUCLEOTIDE SEQUENCE [LARGE SCALE GENOMIC DNA]</scope>
</reference>
<dbReference type="RefSeq" id="XP_019862404.1">
    <property type="nucleotide sequence ID" value="XM_020006845.1"/>
</dbReference>
<feature type="domain" description="SRCR" evidence="10">
    <location>
        <begin position="294"/>
        <end position="398"/>
    </location>
</feature>
<keyword evidence="2" id="KW-0812">Transmembrane</keyword>
<evidence type="ECO:0000256" key="4">
    <source>
        <dbReference type="ARBA" id="ARBA00022737"/>
    </source>
</evidence>
<evidence type="ECO:0000256" key="9">
    <source>
        <dbReference type="PROSITE-ProRule" id="PRU00196"/>
    </source>
</evidence>
<dbReference type="InterPro" id="IPR001190">
    <property type="entry name" value="SRCR"/>
</dbReference>
<comment type="subcellular location">
    <subcellularLocation>
        <location evidence="1">Membrane</location>
        <topology evidence="1">Single-pass membrane protein</topology>
    </subcellularLocation>
</comment>
<comment type="caution">
    <text evidence="9">Lacks conserved residue(s) required for the propagation of feature annotation.</text>
</comment>
<dbReference type="InterPro" id="IPR036772">
    <property type="entry name" value="SRCR-like_dom_sf"/>
</dbReference>
<dbReference type="KEGG" id="aqu:105315640"/>
<accession>A0AAN0JZQ4</accession>
<feature type="domain" description="SRCR" evidence="10">
    <location>
        <begin position="1"/>
        <end position="103"/>
    </location>
</feature>
<feature type="disulfide bond" evidence="9">
    <location>
        <begin position="365"/>
        <end position="375"/>
    </location>
</feature>
<dbReference type="PROSITE" id="PS50287">
    <property type="entry name" value="SRCR_2"/>
    <property type="match status" value="4"/>
</dbReference>
<dbReference type="GeneID" id="105315640"/>
<evidence type="ECO:0000313" key="11">
    <source>
        <dbReference type="EnsemblMetazoa" id="XP_019862404.1"/>
    </source>
</evidence>
<proteinExistence type="predicted"/>
<dbReference type="FunFam" id="3.10.250.10:FF:000016">
    <property type="entry name" value="Scavenger receptor cysteine-rich protein type 12"/>
    <property type="match status" value="2"/>
</dbReference>
<evidence type="ECO:0000256" key="6">
    <source>
        <dbReference type="ARBA" id="ARBA00023136"/>
    </source>
</evidence>
<dbReference type="PANTHER" id="PTHR19331">
    <property type="entry name" value="SCAVENGER RECEPTOR DOMAIN-CONTAINING"/>
    <property type="match status" value="1"/>
</dbReference>
<evidence type="ECO:0000256" key="5">
    <source>
        <dbReference type="ARBA" id="ARBA00022989"/>
    </source>
</evidence>
<dbReference type="Proteomes" id="UP000007879">
    <property type="component" value="Unassembled WGS sequence"/>
</dbReference>
<feature type="domain" description="SRCR" evidence="10">
    <location>
        <begin position="114"/>
        <end position="161"/>
    </location>
</feature>
<evidence type="ECO:0000313" key="12">
    <source>
        <dbReference type="Proteomes" id="UP000007879"/>
    </source>
</evidence>
<dbReference type="PROSITE" id="PS00420">
    <property type="entry name" value="SRCR_1"/>
    <property type="match status" value="1"/>
</dbReference>
<evidence type="ECO:0000256" key="8">
    <source>
        <dbReference type="ARBA" id="ARBA00023180"/>
    </source>
</evidence>
<keyword evidence="6" id="KW-0472">Membrane</keyword>
<evidence type="ECO:0000259" key="10">
    <source>
        <dbReference type="PROSITE" id="PS50287"/>
    </source>
</evidence>
<keyword evidence="3" id="KW-0732">Signal</keyword>
<dbReference type="PRINTS" id="PR00258">
    <property type="entry name" value="SPERACTRCPTR"/>
</dbReference>